<organism evidence="3 4">
    <name type="scientific">Phormidium pseudopriestleyi FRX01</name>
    <dbReference type="NCBI Taxonomy" id="1759528"/>
    <lineage>
        <taxon>Bacteria</taxon>
        <taxon>Bacillati</taxon>
        <taxon>Cyanobacteriota</taxon>
        <taxon>Cyanophyceae</taxon>
        <taxon>Oscillatoriophycideae</taxon>
        <taxon>Oscillatoriales</taxon>
        <taxon>Oscillatoriaceae</taxon>
        <taxon>Phormidium</taxon>
    </lineage>
</organism>
<sequence length="257" mass="29197">MKLIIDTSEKTLTQEIDGQQVCLDLYSKEAFELISQQWVKVGWNQKYPYTFSWMGRPIIQLPEDMIRIQEAIYQVQPDVIIETGVAHGGSLIYYASLCKAIAQGRVIGIDIEIRPHNRKAIEAHELFPYITLVEGNSIEPELVHQVKSTVKPGETVMVILDSCHTKMHVLAELEAYCDLVTPGSYLVVTDGIMQELSDVPRGQADWSFDNPTAAAAEFAQQHPEFLLEQPEWLFNESELTENVTHWPGAWLQRKESI</sequence>
<dbReference type="EMBL" id="JAFLQW010000426">
    <property type="protein sequence ID" value="MBO0350583.1"/>
    <property type="molecule type" value="Genomic_DNA"/>
</dbReference>
<keyword evidence="2" id="KW-0808">Transferase</keyword>
<evidence type="ECO:0000313" key="3">
    <source>
        <dbReference type="EMBL" id="MBO0350583.1"/>
    </source>
</evidence>
<evidence type="ECO:0000256" key="1">
    <source>
        <dbReference type="ARBA" id="ARBA00022603"/>
    </source>
</evidence>
<dbReference type="PANTHER" id="PTHR40048:SF1">
    <property type="entry name" value="RHAMNOSYL O-METHYLTRANSFERASE"/>
    <property type="match status" value="1"/>
</dbReference>
<gene>
    <name evidence="3" type="ORF">J0895_16070</name>
</gene>
<dbReference type="InterPro" id="IPR007072">
    <property type="entry name" value="RNMT_CmcI"/>
</dbReference>
<accession>A0ABS3FTX8</accession>
<keyword evidence="4" id="KW-1185">Reference proteome</keyword>
<dbReference type="Pfam" id="PF04989">
    <property type="entry name" value="RMNT_CmcI"/>
    <property type="match status" value="1"/>
</dbReference>
<dbReference type="PANTHER" id="PTHR40048">
    <property type="entry name" value="RHAMNOSYL O-METHYLTRANSFERASE"/>
    <property type="match status" value="1"/>
</dbReference>
<dbReference type="GO" id="GO:0008168">
    <property type="term" value="F:methyltransferase activity"/>
    <property type="evidence" value="ECO:0007669"/>
    <property type="project" value="UniProtKB-KW"/>
</dbReference>
<dbReference type="GO" id="GO:0032259">
    <property type="term" value="P:methylation"/>
    <property type="evidence" value="ECO:0007669"/>
    <property type="project" value="UniProtKB-KW"/>
</dbReference>
<evidence type="ECO:0000256" key="2">
    <source>
        <dbReference type="ARBA" id="ARBA00022679"/>
    </source>
</evidence>
<keyword evidence="1 3" id="KW-0489">Methyltransferase</keyword>
<dbReference type="RefSeq" id="WP_207089055.1">
    <property type="nucleotide sequence ID" value="NZ_JAFLQW010000426.1"/>
</dbReference>
<proteinExistence type="predicted"/>
<dbReference type="SUPFAM" id="SSF53335">
    <property type="entry name" value="S-adenosyl-L-methionine-dependent methyltransferases"/>
    <property type="match status" value="1"/>
</dbReference>
<dbReference type="Gene3D" id="3.40.50.150">
    <property type="entry name" value="Vaccinia Virus protein VP39"/>
    <property type="match status" value="1"/>
</dbReference>
<comment type="caution">
    <text evidence="3">The sequence shown here is derived from an EMBL/GenBank/DDBJ whole genome shotgun (WGS) entry which is preliminary data.</text>
</comment>
<dbReference type="Proteomes" id="UP000664844">
    <property type="component" value="Unassembled WGS sequence"/>
</dbReference>
<protein>
    <submittedName>
        <fullName evidence="3">Class I SAM-dependent methyltransferase</fullName>
    </submittedName>
</protein>
<evidence type="ECO:0000313" key="4">
    <source>
        <dbReference type="Proteomes" id="UP000664844"/>
    </source>
</evidence>
<dbReference type="InterPro" id="IPR029063">
    <property type="entry name" value="SAM-dependent_MTases_sf"/>
</dbReference>
<reference evidence="3 4" key="1">
    <citation type="submission" date="2021-03" db="EMBL/GenBank/DDBJ databases">
        <title>Metabolic Capacity of the Antarctic Cyanobacterium Phormidium pseudopriestleyi that Sustains Oxygenic Photosynthesis in the Presence of Hydrogen Sulfide.</title>
        <authorList>
            <person name="Lumian J.E."/>
            <person name="Jungblut A.D."/>
            <person name="Dillon M.L."/>
            <person name="Hawes I."/>
            <person name="Doran P.T."/>
            <person name="Mackey T.J."/>
            <person name="Dick G.J."/>
            <person name="Grettenberger C.L."/>
            <person name="Sumner D.Y."/>
        </authorList>
    </citation>
    <scope>NUCLEOTIDE SEQUENCE [LARGE SCALE GENOMIC DNA]</scope>
    <source>
        <strain evidence="3 4">FRX01</strain>
    </source>
</reference>
<name>A0ABS3FTX8_9CYAN</name>